<evidence type="ECO:0000256" key="15">
    <source>
        <dbReference type="ARBA" id="ARBA00076004"/>
    </source>
</evidence>
<dbReference type="SUPFAM" id="SSF53187">
    <property type="entry name" value="Zn-dependent exopeptidases"/>
    <property type="match status" value="1"/>
</dbReference>
<dbReference type="InterPro" id="IPR002933">
    <property type="entry name" value="Peptidase_M20"/>
</dbReference>
<evidence type="ECO:0000256" key="10">
    <source>
        <dbReference type="ARBA" id="ARBA00038976"/>
    </source>
</evidence>
<comment type="cofactor">
    <cofactor evidence="1">
        <name>Co(2+)</name>
        <dbReference type="ChEBI" id="CHEBI:48828"/>
    </cofactor>
</comment>
<evidence type="ECO:0000256" key="18">
    <source>
        <dbReference type="SAM" id="Coils"/>
    </source>
</evidence>
<evidence type="ECO:0000256" key="11">
    <source>
        <dbReference type="ARBA" id="ARBA00044252"/>
    </source>
</evidence>
<dbReference type="FunFam" id="3.40.630.10:FF:000015">
    <property type="entry name" value="Aminoacyl-histidine dipeptidase PepD"/>
    <property type="match status" value="1"/>
</dbReference>
<evidence type="ECO:0000256" key="13">
    <source>
        <dbReference type="ARBA" id="ARBA00071271"/>
    </source>
</evidence>
<evidence type="ECO:0000256" key="6">
    <source>
        <dbReference type="ARBA" id="ARBA00022833"/>
    </source>
</evidence>
<keyword evidence="18" id="KW-0175">Coiled coil</keyword>
<dbReference type="GO" id="GO:0046872">
    <property type="term" value="F:metal ion binding"/>
    <property type="evidence" value="ECO:0007669"/>
    <property type="project" value="UniProtKB-KW"/>
</dbReference>
<evidence type="ECO:0000256" key="8">
    <source>
        <dbReference type="ARBA" id="ARBA00023285"/>
    </source>
</evidence>
<protein>
    <recommendedName>
        <fullName evidence="13">Cytosol non-specific dipeptidase</fullName>
        <ecNumber evidence="10">3.4.13.18</ecNumber>
    </recommendedName>
    <alternativeName>
        <fullName evidence="16">Aminoacyl-histidine dipeptidase</fullName>
    </alternativeName>
    <alternativeName>
        <fullName evidence="15">Beta-alanyl-histidine dipeptidase</fullName>
    </alternativeName>
    <alternativeName>
        <fullName evidence="14">Carnosinase</fullName>
    </alternativeName>
    <alternativeName>
        <fullName evidence="11">Peptidase D</fullName>
    </alternativeName>
    <alternativeName>
        <fullName evidence="17">Xaa-His dipeptidase</fullName>
    </alternativeName>
</protein>
<evidence type="ECO:0000256" key="17">
    <source>
        <dbReference type="ARBA" id="ARBA00078074"/>
    </source>
</evidence>
<keyword evidence="6" id="KW-0862">Zinc</keyword>
<dbReference type="PIRSF" id="PIRSF016599">
    <property type="entry name" value="Xaa-His_dipept"/>
    <property type="match status" value="1"/>
</dbReference>
<dbReference type="EC" id="3.4.13.18" evidence="10"/>
<dbReference type="InterPro" id="IPR001160">
    <property type="entry name" value="Peptidase_M20C"/>
</dbReference>
<dbReference type="EMBL" id="JRNR01000041">
    <property type="protein sequence ID" value="KGF49465.1"/>
    <property type="molecule type" value="Genomic_DNA"/>
</dbReference>
<evidence type="ECO:0000256" key="7">
    <source>
        <dbReference type="ARBA" id="ARBA00023049"/>
    </source>
</evidence>
<evidence type="ECO:0000256" key="14">
    <source>
        <dbReference type="ARBA" id="ARBA00075285"/>
    </source>
</evidence>
<evidence type="ECO:0000256" key="3">
    <source>
        <dbReference type="ARBA" id="ARBA00022670"/>
    </source>
</evidence>
<keyword evidence="5" id="KW-0378">Hydrolase</keyword>
<dbReference type="GO" id="GO:0006508">
    <property type="term" value="P:proteolysis"/>
    <property type="evidence" value="ECO:0007669"/>
    <property type="project" value="UniProtKB-KW"/>
</dbReference>
<name>A0A096ART3_9BACT</name>
<keyword evidence="8" id="KW-0170">Cobalt</keyword>
<keyword evidence="3" id="KW-0645">Protease</keyword>
<dbReference type="GO" id="GO:0005829">
    <property type="term" value="C:cytosol"/>
    <property type="evidence" value="ECO:0007669"/>
    <property type="project" value="TreeGrafter"/>
</dbReference>
<evidence type="ECO:0000256" key="16">
    <source>
        <dbReference type="ARBA" id="ARBA00077688"/>
    </source>
</evidence>
<dbReference type="CDD" id="cd03890">
    <property type="entry name" value="M20_pepD"/>
    <property type="match status" value="1"/>
</dbReference>
<gene>
    <name evidence="20" type="ORF">HMPREF0654_05150</name>
</gene>
<evidence type="ECO:0000256" key="1">
    <source>
        <dbReference type="ARBA" id="ARBA00001941"/>
    </source>
</evidence>
<evidence type="ECO:0000259" key="19">
    <source>
        <dbReference type="Pfam" id="PF07687"/>
    </source>
</evidence>
<evidence type="ECO:0000256" key="2">
    <source>
        <dbReference type="ARBA" id="ARBA00001947"/>
    </source>
</evidence>
<dbReference type="FunFam" id="3.40.630.10:FF:000018">
    <property type="entry name" value="Aminoacyl-histidine dipeptidase PepD"/>
    <property type="match status" value="1"/>
</dbReference>
<evidence type="ECO:0000313" key="21">
    <source>
        <dbReference type="Proteomes" id="UP000029538"/>
    </source>
</evidence>
<comment type="similarity">
    <text evidence="12">Belongs to the peptidase M20C family.</text>
</comment>
<dbReference type="PANTHER" id="PTHR43501">
    <property type="entry name" value="CYTOSOL NON-SPECIFIC DIPEPTIDASE"/>
    <property type="match status" value="1"/>
</dbReference>
<reference evidence="20 21" key="1">
    <citation type="submission" date="2014-07" db="EMBL/GenBank/DDBJ databases">
        <authorList>
            <person name="McCorrison J."/>
            <person name="Sanka R."/>
            <person name="Torralba M."/>
            <person name="Gillis M."/>
            <person name="Haft D.H."/>
            <person name="Methe B."/>
            <person name="Sutton G."/>
            <person name="Nelson K.E."/>
        </authorList>
    </citation>
    <scope>NUCLEOTIDE SEQUENCE [LARGE SCALE GENOMIC DNA]</scope>
    <source>
        <strain evidence="20 21">DNF00882</strain>
    </source>
</reference>
<evidence type="ECO:0000256" key="12">
    <source>
        <dbReference type="ARBA" id="ARBA00061423"/>
    </source>
</evidence>
<feature type="domain" description="Peptidase M20 dimerisation" evidence="19">
    <location>
        <begin position="206"/>
        <end position="291"/>
    </location>
</feature>
<organism evidence="20 21">
    <name type="scientific">Prevotella disiens DNF00882</name>
    <dbReference type="NCBI Taxonomy" id="1401075"/>
    <lineage>
        <taxon>Bacteria</taxon>
        <taxon>Pseudomonadati</taxon>
        <taxon>Bacteroidota</taxon>
        <taxon>Bacteroidia</taxon>
        <taxon>Bacteroidales</taxon>
        <taxon>Prevotellaceae</taxon>
        <taxon>Prevotella</taxon>
    </lineage>
</organism>
<dbReference type="PRINTS" id="PR00934">
    <property type="entry name" value="XHISDIPTASE"/>
</dbReference>
<evidence type="ECO:0000256" key="9">
    <source>
        <dbReference type="ARBA" id="ARBA00036421"/>
    </source>
</evidence>
<dbReference type="PANTHER" id="PTHR43501:SF1">
    <property type="entry name" value="CYTOSOL NON-SPECIFIC DIPEPTIDASE"/>
    <property type="match status" value="1"/>
</dbReference>
<comment type="caution">
    <text evidence="20">The sequence shown here is derived from an EMBL/GenBank/DDBJ whole genome shotgun (WGS) entry which is preliminary data.</text>
</comment>
<keyword evidence="7" id="KW-0482">Metalloprotease</keyword>
<dbReference type="InterPro" id="IPR011650">
    <property type="entry name" value="Peptidase_M20_dimer"/>
</dbReference>
<dbReference type="Pfam" id="PF01546">
    <property type="entry name" value="Peptidase_M20"/>
    <property type="match status" value="1"/>
</dbReference>
<dbReference type="Gene3D" id="3.40.630.10">
    <property type="entry name" value="Zn peptidases"/>
    <property type="match status" value="2"/>
</dbReference>
<dbReference type="RefSeq" id="WP_036883058.1">
    <property type="nucleotide sequence ID" value="NZ_JRNR01000041.1"/>
</dbReference>
<dbReference type="Pfam" id="PF07687">
    <property type="entry name" value="M20_dimer"/>
    <property type="match status" value="1"/>
</dbReference>
<keyword evidence="4" id="KW-0479">Metal-binding</keyword>
<evidence type="ECO:0000313" key="20">
    <source>
        <dbReference type="EMBL" id="KGF49465.1"/>
    </source>
</evidence>
<comment type="catalytic activity">
    <reaction evidence="9">
        <text>Hydrolysis of dipeptides, preferentially hydrophobic dipeptides including prolyl amino acids.</text>
        <dbReference type="EC" id="3.4.13.18"/>
    </reaction>
</comment>
<feature type="coiled-coil region" evidence="18">
    <location>
        <begin position="265"/>
        <end position="296"/>
    </location>
</feature>
<dbReference type="Proteomes" id="UP000029538">
    <property type="component" value="Unassembled WGS sequence"/>
</dbReference>
<dbReference type="AlphaFoldDB" id="A0A096ART3"/>
<dbReference type="NCBIfam" id="TIGR01893">
    <property type="entry name" value="aa-his-dipept"/>
    <property type="match status" value="1"/>
</dbReference>
<evidence type="ECO:0000256" key="5">
    <source>
        <dbReference type="ARBA" id="ARBA00022801"/>
    </source>
</evidence>
<dbReference type="GO" id="GO:0070573">
    <property type="term" value="F:metallodipeptidase activity"/>
    <property type="evidence" value="ECO:0007669"/>
    <property type="project" value="TreeGrafter"/>
</dbReference>
<accession>A0A096ART3</accession>
<comment type="cofactor">
    <cofactor evidence="2">
        <name>Zn(2+)</name>
        <dbReference type="ChEBI" id="CHEBI:29105"/>
    </cofactor>
</comment>
<sequence length="484" mass="53430">MSEIRNLSPEYLWRNFDDLTQVPRPSGHMEKVQAFLLDFAKKVGVEAFVDAAGNVVMRKPATPGYENRKGVILQAHMDMVPQKSPDSNHNFETDPIVTHITDGWVYANNTTLGADDGIGVAAIMGIMEDKTLKHGPIEGLITRDEENGMFGANDLPAGELNGDILLNLDSENWGKFAIGSAGGIDITSSLEYKEEENDQETAVKVTLKGFRGGHSGLEIHEGRGNANKEMVRLVRKAMAELGVRLAAWQGGNMRNAIPFKAEVVLALANDKVAALKEMVEAQRQMLESEFKTIESNIEFFVEEAEKPAALVPTEIQDNIINAIYAVHNGVLRMIPVYPNVVETSSNLAIIDIDANKTNIKILARSAREDMKEYLATQIKSCFDLAGMKTEFSGSYVGWDPNPDSEILNLLKKIYKDQTGEDVIVQVDHAGLECSIILGKYPHLDVVSLGPTIRSPHTATERFKIDTAEPFWKLVVKTLEEIPVK</sequence>
<proteinExistence type="inferred from homology"/>
<evidence type="ECO:0000256" key="4">
    <source>
        <dbReference type="ARBA" id="ARBA00022723"/>
    </source>
</evidence>